<gene>
    <name evidence="1" type="ORF">SAMN04515673_1126</name>
</gene>
<name>A0A1I6EHK1_9RHOB</name>
<dbReference type="STRING" id="871652.SAMN04515673_1126"/>
<protein>
    <submittedName>
        <fullName evidence="1">Uncharacterized protein</fullName>
    </submittedName>
</protein>
<evidence type="ECO:0000313" key="1">
    <source>
        <dbReference type="EMBL" id="SFR17011.1"/>
    </source>
</evidence>
<organism evidence="1 2">
    <name type="scientific">Poseidonocella sedimentorum</name>
    <dbReference type="NCBI Taxonomy" id="871652"/>
    <lineage>
        <taxon>Bacteria</taxon>
        <taxon>Pseudomonadati</taxon>
        <taxon>Pseudomonadota</taxon>
        <taxon>Alphaproteobacteria</taxon>
        <taxon>Rhodobacterales</taxon>
        <taxon>Roseobacteraceae</taxon>
        <taxon>Poseidonocella</taxon>
    </lineage>
</organism>
<reference evidence="1 2" key="1">
    <citation type="submission" date="2016-10" db="EMBL/GenBank/DDBJ databases">
        <authorList>
            <person name="de Groot N.N."/>
        </authorList>
    </citation>
    <scope>NUCLEOTIDE SEQUENCE [LARGE SCALE GENOMIC DNA]</scope>
    <source>
        <strain evidence="2">KMM 9023,NRIC 0796,JCM 17311,KCTC 23692</strain>
    </source>
</reference>
<dbReference type="Proteomes" id="UP000199302">
    <property type="component" value="Unassembled WGS sequence"/>
</dbReference>
<evidence type="ECO:0000313" key="2">
    <source>
        <dbReference type="Proteomes" id="UP000199302"/>
    </source>
</evidence>
<proteinExistence type="predicted"/>
<dbReference type="EMBL" id="FOYI01000012">
    <property type="protein sequence ID" value="SFR17011.1"/>
    <property type="molecule type" value="Genomic_DNA"/>
</dbReference>
<keyword evidence="2" id="KW-1185">Reference proteome</keyword>
<accession>A0A1I6EHK1</accession>
<sequence>MEGAGASGLFSAAPLWQRGAMRPHRLTAALALLVCSDGAALAAMSAEEFAARTTGKTLLFRADGAPYGAEEYREGQRVRWSFLDGQCLEGRWYEDAGRICFVYDDRPDAAQCWLFEPDGPRFSVRFDGDDATLYSAEPSAEPLLCLGPEIGV</sequence>
<dbReference type="AlphaFoldDB" id="A0A1I6EHK1"/>